<dbReference type="PROSITE" id="PS00381">
    <property type="entry name" value="CLP_PROTEASE_SER"/>
    <property type="match status" value="1"/>
</dbReference>
<evidence type="ECO:0000313" key="12">
    <source>
        <dbReference type="Proteomes" id="UP000467840"/>
    </source>
</evidence>
<dbReference type="InterPro" id="IPR018215">
    <property type="entry name" value="ClpP_Ser_AS"/>
</dbReference>
<dbReference type="GO" id="GO:0004176">
    <property type="term" value="F:ATP-dependent peptidase activity"/>
    <property type="evidence" value="ECO:0007669"/>
    <property type="project" value="InterPro"/>
</dbReference>
<keyword evidence="3" id="KW-0645">Protease</keyword>
<dbReference type="Proteomes" id="UP000467840">
    <property type="component" value="Chromosome 5"/>
</dbReference>
<dbReference type="InterPro" id="IPR029523">
    <property type="entry name" value="INO80B/Ies2"/>
</dbReference>
<evidence type="ECO:0000256" key="5">
    <source>
        <dbReference type="ARBA" id="ARBA00022825"/>
    </source>
</evidence>
<dbReference type="CDD" id="cd22265">
    <property type="entry name" value="UDM1_RNF168"/>
    <property type="match status" value="1"/>
</dbReference>
<dbReference type="InterPro" id="IPR023562">
    <property type="entry name" value="ClpP/TepA"/>
</dbReference>
<feature type="compositionally biased region" description="Polar residues" evidence="9">
    <location>
        <begin position="349"/>
        <end position="359"/>
    </location>
</feature>
<dbReference type="GO" id="GO:0006338">
    <property type="term" value="P:chromatin remodeling"/>
    <property type="evidence" value="ECO:0007669"/>
    <property type="project" value="InterPro"/>
</dbReference>
<name>A0A6A6NIK1_HEVBR</name>
<comment type="catalytic activity">
    <reaction evidence="6 8">
        <text>Hydrolysis of proteins to small peptides in the presence of ATP and magnesium. alpha-casein is the usual test substrate. In the absence of ATP, only oligopeptides shorter than five residues are hydrolyzed (such as succinyl-Leu-Tyr-|-NHMec, and Leu-Tyr-Leu-|-Tyr-Trp, in which cleavage of the -Tyr-|-Leu- and -Tyr-|-Trp bonds also occurs).</text>
        <dbReference type="EC" id="3.4.21.92"/>
    </reaction>
</comment>
<feature type="compositionally biased region" description="Basic and acidic residues" evidence="9">
    <location>
        <begin position="421"/>
        <end position="433"/>
    </location>
</feature>
<proteinExistence type="inferred from homology"/>
<keyword evidence="5" id="KW-0720">Serine protease</keyword>
<evidence type="ECO:0000256" key="3">
    <source>
        <dbReference type="ARBA" id="ARBA00022670"/>
    </source>
</evidence>
<evidence type="ECO:0000256" key="4">
    <source>
        <dbReference type="ARBA" id="ARBA00022801"/>
    </source>
</evidence>
<dbReference type="GO" id="GO:0004252">
    <property type="term" value="F:serine-type endopeptidase activity"/>
    <property type="evidence" value="ECO:0007669"/>
    <property type="project" value="UniProtKB-EC"/>
</dbReference>
<dbReference type="InterPro" id="IPR033135">
    <property type="entry name" value="ClpP_His_AS"/>
</dbReference>
<organism evidence="11 12">
    <name type="scientific">Hevea brasiliensis</name>
    <name type="common">Para rubber tree</name>
    <name type="synonym">Siphonia brasiliensis</name>
    <dbReference type="NCBI Taxonomy" id="3981"/>
    <lineage>
        <taxon>Eukaryota</taxon>
        <taxon>Viridiplantae</taxon>
        <taxon>Streptophyta</taxon>
        <taxon>Embryophyta</taxon>
        <taxon>Tracheophyta</taxon>
        <taxon>Spermatophyta</taxon>
        <taxon>Magnoliopsida</taxon>
        <taxon>eudicotyledons</taxon>
        <taxon>Gunneridae</taxon>
        <taxon>Pentapetalae</taxon>
        <taxon>rosids</taxon>
        <taxon>fabids</taxon>
        <taxon>Malpighiales</taxon>
        <taxon>Euphorbiaceae</taxon>
        <taxon>Crotonoideae</taxon>
        <taxon>Micrandreae</taxon>
        <taxon>Hevea</taxon>
    </lineage>
</organism>
<evidence type="ECO:0000256" key="6">
    <source>
        <dbReference type="ARBA" id="ARBA00034021"/>
    </source>
</evidence>
<feature type="region of interest" description="Disordered" evidence="9">
    <location>
        <begin position="414"/>
        <end position="433"/>
    </location>
</feature>
<evidence type="ECO:0000256" key="1">
    <source>
        <dbReference type="ARBA" id="ARBA00007039"/>
    </source>
</evidence>
<feature type="compositionally biased region" description="Acidic residues" evidence="9">
    <location>
        <begin position="330"/>
        <end position="340"/>
    </location>
</feature>
<dbReference type="InterPro" id="IPR006880">
    <property type="entry name" value="INO80B_C"/>
</dbReference>
<dbReference type="PROSITE" id="PS00382">
    <property type="entry name" value="CLP_PROTEASE_HIS"/>
    <property type="match status" value="1"/>
</dbReference>
<evidence type="ECO:0000256" key="2">
    <source>
        <dbReference type="ARBA" id="ARBA00013230"/>
    </source>
</evidence>
<feature type="domain" description="INO80 complex subunit B-like conserved region" evidence="10">
    <location>
        <begin position="385"/>
        <end position="470"/>
    </location>
</feature>
<dbReference type="NCBIfam" id="NF009205">
    <property type="entry name" value="PRK12553.1"/>
    <property type="match status" value="1"/>
</dbReference>
<feature type="compositionally biased region" description="Basic residues" evidence="9">
    <location>
        <begin position="16"/>
        <end position="26"/>
    </location>
</feature>
<evidence type="ECO:0000259" key="10">
    <source>
        <dbReference type="SMART" id="SM01406"/>
    </source>
</evidence>
<feature type="region of interest" description="Disordered" evidence="9">
    <location>
        <begin position="81"/>
        <end position="100"/>
    </location>
</feature>
<keyword evidence="12" id="KW-1185">Reference proteome</keyword>
<keyword evidence="4" id="KW-0378">Hydrolase</keyword>
<comment type="similarity">
    <text evidence="1">Belongs to the peptidase S14 family.</text>
</comment>
<protein>
    <recommendedName>
        <fullName evidence="2 8">Endopeptidase Clp</fullName>
        <ecNumber evidence="2 8">3.4.21.92</ecNumber>
    </recommendedName>
</protein>
<gene>
    <name evidence="11" type="ORF">GH714_022585</name>
</gene>
<dbReference type="PANTHER" id="PTHR21561:SF25">
    <property type="entry name" value="OS03G0811500 PROTEIN"/>
    <property type="match status" value="1"/>
</dbReference>
<accession>A0A6A6NIK1</accession>
<evidence type="ECO:0000256" key="7">
    <source>
        <dbReference type="PROSITE-ProRule" id="PRU10085"/>
    </source>
</evidence>
<feature type="active site" evidence="7">
    <location>
        <position position="658"/>
    </location>
</feature>
<dbReference type="AlphaFoldDB" id="A0A6A6NIK1"/>
<dbReference type="PRINTS" id="PR00127">
    <property type="entry name" value="CLPPROTEASEP"/>
</dbReference>
<dbReference type="Pfam" id="PF04795">
    <property type="entry name" value="PAPA-1"/>
    <property type="match status" value="1"/>
</dbReference>
<evidence type="ECO:0000313" key="11">
    <source>
        <dbReference type="EMBL" id="KAF2325069.1"/>
    </source>
</evidence>
<feature type="compositionally biased region" description="Basic and acidic residues" evidence="9">
    <location>
        <begin position="319"/>
        <end position="329"/>
    </location>
</feature>
<dbReference type="SUPFAM" id="SSF52096">
    <property type="entry name" value="ClpP/crotonase"/>
    <property type="match status" value="1"/>
</dbReference>
<dbReference type="EC" id="3.4.21.92" evidence="2 8"/>
<dbReference type="PANTHER" id="PTHR21561">
    <property type="entry name" value="INO80 COMPLEX SUBUNIT B"/>
    <property type="match status" value="1"/>
</dbReference>
<feature type="compositionally biased region" description="Basic and acidic residues" evidence="9">
    <location>
        <begin position="86"/>
        <end position="96"/>
    </location>
</feature>
<feature type="region of interest" description="Disordered" evidence="9">
    <location>
        <begin position="1"/>
        <end position="68"/>
    </location>
</feature>
<evidence type="ECO:0000256" key="9">
    <source>
        <dbReference type="SAM" id="MobiDB-lite"/>
    </source>
</evidence>
<feature type="active site" evidence="8">
    <location>
        <position position="683"/>
    </location>
</feature>
<dbReference type="GO" id="GO:0009532">
    <property type="term" value="C:plastid stroma"/>
    <property type="evidence" value="ECO:0007669"/>
    <property type="project" value="UniProtKB-ARBA"/>
</dbReference>
<dbReference type="FunFam" id="3.90.226.10:FF:000014">
    <property type="entry name" value="ATP-dependent Clp protease proteolytic subunit"/>
    <property type="match status" value="1"/>
</dbReference>
<feature type="region of interest" description="Disordered" evidence="9">
    <location>
        <begin position="236"/>
        <end position="256"/>
    </location>
</feature>
<dbReference type="Pfam" id="PF00574">
    <property type="entry name" value="CLP_protease"/>
    <property type="match status" value="1"/>
</dbReference>
<feature type="region of interest" description="Disordered" evidence="9">
    <location>
        <begin position="319"/>
        <end position="377"/>
    </location>
</feature>
<dbReference type="InterPro" id="IPR029045">
    <property type="entry name" value="ClpP/crotonase-like_dom_sf"/>
</dbReference>
<sequence>MEEFGLARFDSIGSAVRKKRSQTSRRPKPDAQLAIESCDHSPSSTTPPSDDVSKASSDENVDTNSRRKEFNLNLCMSRVSSANEVEGEKSHMRNKESGGFNAFYRNDTGRSAFNNKRSSEGVLAPANWKNTSKVKESFDSESRMANIYSGRNGESQSSEHSGVILDALVNDNKVKKLSSRSVVSHTQFMPTRRLMGNLVEEHSNLDKRTGLQGVPWKGLSAGGFCLGKDSTFMGKLKNTSGKQGERAEPVRKSKRVPKRRVLDGEIGEDYEDDEIRYLEKLRTPKIAGEYKDNEEFSKKQRKLSSMDKMGASKLVKDGKKKCTLDRASEDTDYEEEDDLASEVSMKRALQSSKDGSTPGANLIEFPNGLPPAAPRKQKEKLSEVEQQLKKAEAAQRRRMQVEKAARESEAEAIRKILGQDSSRKKREDKIKKRQEELAQEKAANALMLASNTIRWVMGPTGTVVTFPKEMGFPSIFDSKACSYPPPREKCAGPSCTNPYKKLRKLSRSSSSSSRKNFQLSSAKAVYSGEFWAPEKSSRRGIWSIRDDLEIPSSPYFPAYANGQGQAQGPPPMVHERFQSVISQLFQYRIIRCGGAVDDDMANIIVAQLLYLDAVDPNKDIIMYVNSPGGSVTAGMAIFDTMRHIRPDVSTVCVGLAASMGAFLLSAGTKGKRYSLPNSRIMIHQPLGGAQGGQSDIDIQANEMLHHKANLNGYLAYHTGQSLEKINQDTDRDYFMSAKEATDYGLVDGVITNPLKALQPLAAAADQQ</sequence>
<dbReference type="GO" id="GO:0006508">
    <property type="term" value="P:proteolysis"/>
    <property type="evidence" value="ECO:0007669"/>
    <property type="project" value="UniProtKB-KW"/>
</dbReference>
<dbReference type="CDD" id="cd07017">
    <property type="entry name" value="S14_ClpP_2"/>
    <property type="match status" value="1"/>
</dbReference>
<dbReference type="HAMAP" id="MF_00444">
    <property type="entry name" value="ClpP"/>
    <property type="match status" value="1"/>
</dbReference>
<dbReference type="EMBL" id="JAAGAX010000001">
    <property type="protein sequence ID" value="KAF2325069.1"/>
    <property type="molecule type" value="Genomic_DNA"/>
</dbReference>
<reference evidence="11 12" key="1">
    <citation type="journal article" date="2020" name="Mol. Plant">
        <title>The Chromosome-Based Rubber Tree Genome Provides New Insights into Spurge Genome Evolution and Rubber Biosynthesis.</title>
        <authorList>
            <person name="Liu J."/>
            <person name="Shi C."/>
            <person name="Shi C.C."/>
            <person name="Li W."/>
            <person name="Zhang Q.J."/>
            <person name="Zhang Y."/>
            <person name="Li K."/>
            <person name="Lu H.F."/>
            <person name="Shi C."/>
            <person name="Zhu S.T."/>
            <person name="Xiao Z.Y."/>
            <person name="Nan H."/>
            <person name="Yue Y."/>
            <person name="Zhu X.G."/>
            <person name="Wu Y."/>
            <person name="Hong X.N."/>
            <person name="Fan G.Y."/>
            <person name="Tong Y."/>
            <person name="Zhang D."/>
            <person name="Mao C.L."/>
            <person name="Liu Y.L."/>
            <person name="Hao S.J."/>
            <person name="Liu W.Q."/>
            <person name="Lv M.Q."/>
            <person name="Zhang H.B."/>
            <person name="Liu Y."/>
            <person name="Hu-Tang G.R."/>
            <person name="Wang J.P."/>
            <person name="Wang J.H."/>
            <person name="Sun Y.H."/>
            <person name="Ni S.B."/>
            <person name="Chen W.B."/>
            <person name="Zhang X.C."/>
            <person name="Jiao Y.N."/>
            <person name="Eichler E.E."/>
            <person name="Li G.H."/>
            <person name="Liu X."/>
            <person name="Gao L.Z."/>
        </authorList>
    </citation>
    <scope>NUCLEOTIDE SEQUENCE [LARGE SCALE GENOMIC DNA]</scope>
    <source>
        <strain evidence="12">cv. GT1</strain>
        <tissue evidence="11">Leaf</tissue>
    </source>
</reference>
<dbReference type="SMART" id="SM01406">
    <property type="entry name" value="PAPA-1"/>
    <property type="match status" value="1"/>
</dbReference>
<evidence type="ECO:0000256" key="8">
    <source>
        <dbReference type="PROSITE-ProRule" id="PRU10086"/>
    </source>
</evidence>
<dbReference type="NCBIfam" id="NF001368">
    <property type="entry name" value="PRK00277.1"/>
    <property type="match status" value="1"/>
</dbReference>
<comment type="caution">
    <text evidence="11">The sequence shown here is derived from an EMBL/GenBank/DDBJ whole genome shotgun (WGS) entry which is preliminary data.</text>
</comment>
<dbReference type="Gene3D" id="3.90.226.10">
    <property type="entry name" value="2-enoyl-CoA Hydratase, Chain A, domain 1"/>
    <property type="match status" value="1"/>
</dbReference>
<dbReference type="InterPro" id="IPR001907">
    <property type="entry name" value="ClpP"/>
</dbReference>
<dbReference type="GO" id="GO:0031011">
    <property type="term" value="C:Ino80 complex"/>
    <property type="evidence" value="ECO:0007669"/>
    <property type="project" value="InterPro"/>
</dbReference>